<dbReference type="InterPro" id="IPR003661">
    <property type="entry name" value="HisK_dim/P_dom"/>
</dbReference>
<feature type="transmembrane region" description="Helical" evidence="7">
    <location>
        <begin position="35"/>
        <end position="58"/>
    </location>
</feature>
<dbReference type="Gene3D" id="3.30.565.10">
    <property type="entry name" value="Histidine kinase-like ATPase, C-terminal domain"/>
    <property type="match status" value="1"/>
</dbReference>
<dbReference type="InterPro" id="IPR036890">
    <property type="entry name" value="HATPase_C_sf"/>
</dbReference>
<dbReference type="SMART" id="SM00387">
    <property type="entry name" value="HATPase_c"/>
    <property type="match status" value="1"/>
</dbReference>
<dbReference type="EC" id="2.7.13.3" evidence="2"/>
<dbReference type="PRINTS" id="PR00344">
    <property type="entry name" value="BCTRLSENSOR"/>
</dbReference>
<dbReference type="SUPFAM" id="SSF55874">
    <property type="entry name" value="ATPase domain of HSP90 chaperone/DNA topoisomerase II/histidine kinase"/>
    <property type="match status" value="1"/>
</dbReference>
<keyword evidence="7" id="KW-1133">Transmembrane helix</keyword>
<evidence type="ECO:0000256" key="5">
    <source>
        <dbReference type="ARBA" id="ARBA00022777"/>
    </source>
</evidence>
<dbReference type="SMART" id="SM00388">
    <property type="entry name" value="HisKA"/>
    <property type="match status" value="1"/>
</dbReference>
<comment type="catalytic activity">
    <reaction evidence="1">
        <text>ATP + protein L-histidine = ADP + protein N-phospho-L-histidine.</text>
        <dbReference type="EC" id="2.7.13.3"/>
    </reaction>
</comment>
<dbReference type="InterPro" id="IPR005467">
    <property type="entry name" value="His_kinase_dom"/>
</dbReference>
<dbReference type="EMBL" id="JXKM01000009">
    <property type="protein sequence ID" value="OJG35088.1"/>
    <property type="molecule type" value="Genomic_DNA"/>
</dbReference>
<evidence type="ECO:0000256" key="3">
    <source>
        <dbReference type="ARBA" id="ARBA00022553"/>
    </source>
</evidence>
<protein>
    <recommendedName>
        <fullName evidence="2">histidine kinase</fullName>
        <ecNumber evidence="2">2.7.13.3</ecNumber>
    </recommendedName>
</protein>
<dbReference type="PROSITE" id="PS50109">
    <property type="entry name" value="HIS_KIN"/>
    <property type="match status" value="1"/>
</dbReference>
<name>A0A1L8SSY7_9ENTE</name>
<feature type="domain" description="Histidine kinase" evidence="8">
    <location>
        <begin position="82"/>
        <end position="294"/>
    </location>
</feature>
<dbReference type="Gene3D" id="1.10.287.130">
    <property type="match status" value="1"/>
</dbReference>
<feature type="transmembrane region" description="Helical" evidence="7">
    <location>
        <begin position="5"/>
        <end position="23"/>
    </location>
</feature>
<evidence type="ECO:0000313" key="10">
    <source>
        <dbReference type="Proteomes" id="UP000183700"/>
    </source>
</evidence>
<evidence type="ECO:0000256" key="6">
    <source>
        <dbReference type="ARBA" id="ARBA00023012"/>
    </source>
</evidence>
<keyword evidence="7" id="KW-0472">Membrane</keyword>
<keyword evidence="5" id="KW-0418">Kinase</keyword>
<dbReference type="InterPro" id="IPR003594">
    <property type="entry name" value="HATPase_dom"/>
</dbReference>
<evidence type="ECO:0000259" key="8">
    <source>
        <dbReference type="PROSITE" id="PS50109"/>
    </source>
</evidence>
<dbReference type="PANTHER" id="PTHR43547">
    <property type="entry name" value="TWO-COMPONENT HISTIDINE KINASE"/>
    <property type="match status" value="1"/>
</dbReference>
<keyword evidence="6" id="KW-0902">Two-component regulatory system</keyword>
<evidence type="ECO:0000256" key="1">
    <source>
        <dbReference type="ARBA" id="ARBA00000085"/>
    </source>
</evidence>
<dbReference type="Pfam" id="PF02518">
    <property type="entry name" value="HATPase_c"/>
    <property type="match status" value="1"/>
</dbReference>
<comment type="caution">
    <text evidence="9">The sequence shown here is derived from an EMBL/GenBank/DDBJ whole genome shotgun (WGS) entry which is preliminary data.</text>
</comment>
<gene>
    <name evidence="9" type="ORF">RV00_GL003107</name>
</gene>
<keyword evidence="4" id="KW-0808">Transferase</keyword>
<dbReference type="CDD" id="cd00082">
    <property type="entry name" value="HisKA"/>
    <property type="match status" value="1"/>
</dbReference>
<organism evidence="9 10">
    <name type="scientific">Enterococcus devriesei</name>
    <dbReference type="NCBI Taxonomy" id="319970"/>
    <lineage>
        <taxon>Bacteria</taxon>
        <taxon>Bacillati</taxon>
        <taxon>Bacillota</taxon>
        <taxon>Bacilli</taxon>
        <taxon>Lactobacillales</taxon>
        <taxon>Enterococcaceae</taxon>
        <taxon>Enterococcus</taxon>
    </lineage>
</organism>
<keyword evidence="10" id="KW-1185">Reference proteome</keyword>
<keyword evidence="7" id="KW-0812">Transmembrane</keyword>
<dbReference type="STRING" id="319970.RV00_GL003107"/>
<dbReference type="GO" id="GO:0000155">
    <property type="term" value="F:phosphorelay sensor kinase activity"/>
    <property type="evidence" value="ECO:0007669"/>
    <property type="project" value="InterPro"/>
</dbReference>
<evidence type="ECO:0000256" key="2">
    <source>
        <dbReference type="ARBA" id="ARBA00012438"/>
    </source>
</evidence>
<dbReference type="Proteomes" id="UP000183700">
    <property type="component" value="Unassembled WGS sequence"/>
</dbReference>
<dbReference type="SUPFAM" id="SSF47384">
    <property type="entry name" value="Homodimeric domain of signal transducing histidine kinase"/>
    <property type="match status" value="1"/>
</dbReference>
<dbReference type="PANTHER" id="PTHR43547:SF2">
    <property type="entry name" value="HYBRID SIGNAL TRANSDUCTION HISTIDINE KINASE C"/>
    <property type="match status" value="1"/>
</dbReference>
<dbReference type="InterPro" id="IPR004358">
    <property type="entry name" value="Sig_transdc_His_kin-like_C"/>
</dbReference>
<evidence type="ECO:0000313" key="9">
    <source>
        <dbReference type="EMBL" id="OJG35088.1"/>
    </source>
</evidence>
<accession>A0A1L8SSY7</accession>
<dbReference type="InterPro" id="IPR036097">
    <property type="entry name" value="HisK_dim/P_sf"/>
</dbReference>
<proteinExistence type="predicted"/>
<sequence>MRSFIFYFFVISIIGDLIDELIYELDTWVFGSDYQLVSPIVATLAQVVALLLFSFLFYRSLTKKIGQESLRLAKKQSQLFANIAHDLKTPLTSITGFSKALNEEIVEPEEIKEVSGIIYQKSVTANELLDLMFQYTKLNAAEFRLKSEECDVNYLLKEVIAANYDLLESHQIELLLELPEEPLFRMIDPTEFNRVFSNLLINACKHNPPKTKLAISIAVQKDITEIIFADNGNPIPYNEREKLFQPFISESESERSFQGNGLGLAIVKTIVEKHGFKIALLDGEEYTKRFVITI</sequence>
<evidence type="ECO:0000256" key="4">
    <source>
        <dbReference type="ARBA" id="ARBA00022679"/>
    </source>
</evidence>
<evidence type="ECO:0000256" key="7">
    <source>
        <dbReference type="SAM" id="Phobius"/>
    </source>
</evidence>
<dbReference type="Pfam" id="PF00512">
    <property type="entry name" value="HisKA"/>
    <property type="match status" value="1"/>
</dbReference>
<reference evidence="9 10" key="1">
    <citation type="submission" date="2014-12" db="EMBL/GenBank/DDBJ databases">
        <title>Draft genome sequences of 29 type strains of Enterococci.</title>
        <authorList>
            <person name="Zhong Z."/>
            <person name="Sun Z."/>
            <person name="Liu W."/>
            <person name="Zhang W."/>
            <person name="Zhang H."/>
        </authorList>
    </citation>
    <scope>NUCLEOTIDE SEQUENCE [LARGE SCALE GENOMIC DNA]</scope>
    <source>
        <strain evidence="9 10">DSM 22802</strain>
    </source>
</reference>
<dbReference type="AlphaFoldDB" id="A0A1L8SSY7"/>
<keyword evidence="3" id="KW-0597">Phosphoprotein</keyword>